<comment type="caution">
    <text evidence="1">The sequence shown here is derived from an EMBL/GenBank/DDBJ whole genome shotgun (WGS) entry which is preliminary data.</text>
</comment>
<keyword evidence="2" id="KW-1185">Reference proteome</keyword>
<evidence type="ECO:0000313" key="1">
    <source>
        <dbReference type="EMBL" id="MFL0165480.1"/>
    </source>
</evidence>
<gene>
    <name evidence="1" type="ORF">ACJDTP_10415</name>
</gene>
<name>A0ABW8S5I3_9CLOT</name>
<proteinExistence type="predicted"/>
<protein>
    <submittedName>
        <fullName evidence="1">Uncharacterized protein</fullName>
    </submittedName>
</protein>
<evidence type="ECO:0000313" key="2">
    <source>
        <dbReference type="Proteomes" id="UP001623600"/>
    </source>
</evidence>
<accession>A0ABW8S5I3</accession>
<sequence>MAVFKIYMLKDSNNNQLQIDVKSFKRDMGILTQYTISTKINGQKYYFTGKNYFYAIHKLIDFLKEKNMKMLLEDLN</sequence>
<organism evidence="1 2">
    <name type="scientific">Candidatus Clostridium helianthi</name>
    <dbReference type="NCBI Taxonomy" id="3381660"/>
    <lineage>
        <taxon>Bacteria</taxon>
        <taxon>Bacillati</taxon>
        <taxon>Bacillota</taxon>
        <taxon>Clostridia</taxon>
        <taxon>Eubacteriales</taxon>
        <taxon>Clostridiaceae</taxon>
        <taxon>Clostridium</taxon>
    </lineage>
</organism>
<dbReference type="EMBL" id="JBJIAB010000010">
    <property type="protein sequence ID" value="MFL0165480.1"/>
    <property type="molecule type" value="Genomic_DNA"/>
</dbReference>
<reference evidence="1 2" key="1">
    <citation type="submission" date="2024-11" db="EMBL/GenBank/DDBJ databases">
        <authorList>
            <person name="Heng Y.C."/>
            <person name="Lim A.C.H."/>
            <person name="Lee J.K.Y."/>
            <person name="Kittelmann S."/>
        </authorList>
    </citation>
    <scope>NUCLEOTIDE SEQUENCE [LARGE SCALE GENOMIC DNA]</scope>
    <source>
        <strain evidence="1 2">WILCCON 0112</strain>
    </source>
</reference>
<dbReference type="RefSeq" id="WP_406761125.1">
    <property type="nucleotide sequence ID" value="NZ_JBJIAB010000010.1"/>
</dbReference>
<dbReference type="Proteomes" id="UP001623600">
    <property type="component" value="Unassembled WGS sequence"/>
</dbReference>